<proteinExistence type="predicted"/>
<name>A0ABS8SHR1_DATST</name>
<evidence type="ECO:0000313" key="3">
    <source>
        <dbReference type="Proteomes" id="UP000823775"/>
    </source>
</evidence>
<sequence length="161" mass="18351">MAPKARKGKGVTSSRHENKRSRMLELSMRMQAYKHKHQGVMGSIGSRSKKERSNQVNIRKEMVNFSPDVLNRLVGSPSIDPKPFKDLILRNPHRAIRHTLSGLNSVASAWKARDSCYEGESVSCVYFDDWDAINVGVIIKDVLRRVRAKKEQRCHAPPWEA</sequence>
<dbReference type="EMBL" id="JACEIK010000511">
    <property type="protein sequence ID" value="MCD7458299.1"/>
    <property type="molecule type" value="Genomic_DNA"/>
</dbReference>
<reference evidence="2 3" key="1">
    <citation type="journal article" date="2021" name="BMC Genomics">
        <title>Datura genome reveals duplications of psychoactive alkaloid biosynthetic genes and high mutation rate following tissue culture.</title>
        <authorList>
            <person name="Rajewski A."/>
            <person name="Carter-House D."/>
            <person name="Stajich J."/>
            <person name="Litt A."/>
        </authorList>
    </citation>
    <scope>NUCLEOTIDE SEQUENCE [LARGE SCALE GENOMIC DNA]</scope>
    <source>
        <strain evidence="2">AR-01</strain>
    </source>
</reference>
<dbReference type="Proteomes" id="UP000823775">
    <property type="component" value="Unassembled WGS sequence"/>
</dbReference>
<organism evidence="2 3">
    <name type="scientific">Datura stramonium</name>
    <name type="common">Jimsonweed</name>
    <name type="synonym">Common thornapple</name>
    <dbReference type="NCBI Taxonomy" id="4076"/>
    <lineage>
        <taxon>Eukaryota</taxon>
        <taxon>Viridiplantae</taxon>
        <taxon>Streptophyta</taxon>
        <taxon>Embryophyta</taxon>
        <taxon>Tracheophyta</taxon>
        <taxon>Spermatophyta</taxon>
        <taxon>Magnoliopsida</taxon>
        <taxon>eudicotyledons</taxon>
        <taxon>Gunneridae</taxon>
        <taxon>Pentapetalae</taxon>
        <taxon>asterids</taxon>
        <taxon>lamiids</taxon>
        <taxon>Solanales</taxon>
        <taxon>Solanaceae</taxon>
        <taxon>Solanoideae</taxon>
        <taxon>Datureae</taxon>
        <taxon>Datura</taxon>
    </lineage>
</organism>
<evidence type="ECO:0000313" key="2">
    <source>
        <dbReference type="EMBL" id="MCD7458299.1"/>
    </source>
</evidence>
<accession>A0ABS8SHR1</accession>
<feature type="region of interest" description="Disordered" evidence="1">
    <location>
        <begin position="1"/>
        <end position="21"/>
    </location>
</feature>
<gene>
    <name evidence="2" type="ORF">HAX54_037827</name>
</gene>
<protein>
    <submittedName>
        <fullName evidence="2">Uncharacterized protein</fullName>
    </submittedName>
</protein>
<evidence type="ECO:0000256" key="1">
    <source>
        <dbReference type="SAM" id="MobiDB-lite"/>
    </source>
</evidence>
<keyword evidence="3" id="KW-1185">Reference proteome</keyword>
<comment type="caution">
    <text evidence="2">The sequence shown here is derived from an EMBL/GenBank/DDBJ whole genome shotgun (WGS) entry which is preliminary data.</text>
</comment>